<comment type="caution">
    <text evidence="1">The sequence shown here is derived from an EMBL/GenBank/DDBJ whole genome shotgun (WGS) entry which is preliminary data.</text>
</comment>
<protein>
    <submittedName>
        <fullName evidence="1">SIR2 family protein</fullName>
    </submittedName>
</protein>
<dbReference type="Gene3D" id="1.25.40.10">
    <property type="entry name" value="Tetratricopeptide repeat domain"/>
    <property type="match status" value="1"/>
</dbReference>
<gene>
    <name evidence="1" type="ORF">ACED38_13845</name>
</gene>
<dbReference type="InterPro" id="IPR011990">
    <property type="entry name" value="TPR-like_helical_dom_sf"/>
</dbReference>
<proteinExistence type="predicted"/>
<dbReference type="RefSeq" id="WP_371730700.1">
    <property type="nucleotide sequence ID" value="NZ_JBGOOT010000010.1"/>
</dbReference>
<accession>A0ABV4M8W2</accession>
<organism evidence="1 2">
    <name type="scientific">Vibrio cortegadensis</name>
    <dbReference type="NCBI Taxonomy" id="1328770"/>
    <lineage>
        <taxon>Bacteria</taxon>
        <taxon>Pseudomonadati</taxon>
        <taxon>Pseudomonadota</taxon>
        <taxon>Gammaproteobacteria</taxon>
        <taxon>Vibrionales</taxon>
        <taxon>Vibrionaceae</taxon>
        <taxon>Vibrio</taxon>
    </lineage>
</organism>
<name>A0ABV4M8W2_9VIBR</name>
<sequence>MNFAIGDTEALLSAIDFSDNDIVFLIGSPLSCSYGEVQGIPGVKDMLELIEDKVSERPRTQSSYHKVVEHIQADTEKYQASFDFLRLNTSPNTVNGIIRKATLRAYTDDTQGIDINDANALKKLQEKAELWSIPPATQGLAEVLNNSSNVSKTVLTPNFDPLLSIALTKLGQSPTRTVLHGDSNIEQFQSTNVNIVHFHGYWLDTDTLHTSAQLTIDRPLFKQSLMRLLNNKTLVVLGYGGWDDVFTQVLFSIIQDNGANFDILWSFYESNEETINSKYSNLLESVKPALQRGRFKAFSGINCHEFLPILASECVANNSNNAQPEIPPNTTIDDSLSESHSFEDDNVALTAWLHFYDQAHTSIRCTERSYLIRSFEEHKCINITAEWGIGHKEFVCTLNSTCDYSEAPIYRIDLTDVKSRDVLLERVEHEVGFPLQVFIQKLPKQRHIVFFDGVEGGPSKTAETSAFLSELENIISILTDFNDKSRVIVASRKSLKGSFTQLELSRLESFDAKAFIENHSCLSEPLDSNTIDAIIEISKGVPSTIESCLRDSEYFSSEELYEEYFMPESYSYDGNDEFPQEIVKRVELLASSQEQLLKRSYSLLETLAVLEHGDTFANLRKSNSDFSYNKQHLEELLDLELVETEKVTRTMLAENQNSGEIKLLKLPAAVRGYVYSKLTLGTVYEISKNVSNVHLGNDWRTGKINFCRLTKDQFTENDKVIGSTQVLLVQLLKCAIELDIGRDIDASFRACREFGRQVSDAGKHKEVVSFSKQVKAIAKESDKIESLAFFDLLEGRSSRMLSNNSQAEKLLKNSLDEGKHLTKSEKIRALTNLMYLYEKKDDTDETIKYAQKIIKLDSANPDAALALESQSESSDINKLKELEAKFRNKKRFTAANNAAIKLSGLENTEQAKIRWLDRVISCPGKNQYNKLRAVTKKANLTSKSDEYNPSNIELSLLHSCYLFSFSQGMTSMFNDAHKILWKYYAGIKHYNTLFNLYRHSSLYWRIYSDIDKEKAYSALVTKLISKLLPSSVDLTVYENAYAVHRANLLTEPA</sequence>
<dbReference type="Proteomes" id="UP001569153">
    <property type="component" value="Unassembled WGS sequence"/>
</dbReference>
<keyword evidence="2" id="KW-1185">Reference proteome</keyword>
<evidence type="ECO:0000313" key="1">
    <source>
        <dbReference type="EMBL" id="MEZ8195958.1"/>
    </source>
</evidence>
<evidence type="ECO:0000313" key="2">
    <source>
        <dbReference type="Proteomes" id="UP001569153"/>
    </source>
</evidence>
<dbReference type="EMBL" id="JBGOOT010000010">
    <property type="protein sequence ID" value="MEZ8195958.1"/>
    <property type="molecule type" value="Genomic_DNA"/>
</dbReference>
<reference evidence="1 2" key="1">
    <citation type="submission" date="2024-06" db="EMBL/GenBank/DDBJ databases">
        <authorList>
            <person name="Steensen K."/>
            <person name="Seneca J."/>
            <person name="Bartlau N."/>
            <person name="Yu A.X."/>
            <person name="Polz M.F."/>
        </authorList>
    </citation>
    <scope>NUCLEOTIDE SEQUENCE [LARGE SCALE GENOMIC DNA]</scope>
    <source>
        <strain evidence="1 2">FF146</strain>
    </source>
</reference>
<dbReference type="Pfam" id="PF13289">
    <property type="entry name" value="SIR2_2"/>
    <property type="match status" value="1"/>
</dbReference>